<comment type="catalytic activity">
    <reaction evidence="3">
        <text>DNA(n) + a 2'-deoxyribonucleoside 5'-triphosphate = DNA(n+1) + diphosphate</text>
        <dbReference type="Rhea" id="RHEA:22508"/>
        <dbReference type="Rhea" id="RHEA-COMP:17339"/>
        <dbReference type="Rhea" id="RHEA-COMP:17340"/>
        <dbReference type="ChEBI" id="CHEBI:33019"/>
        <dbReference type="ChEBI" id="CHEBI:61560"/>
        <dbReference type="ChEBI" id="CHEBI:173112"/>
        <dbReference type="EC" id="2.7.7.49"/>
    </reaction>
</comment>
<accession>A0A4Z0Z5P4</accession>
<dbReference type="PANTHER" id="PTHR12066">
    <property type="entry name" value="TELOMERASE REVERSE TRANSCRIPTASE"/>
    <property type="match status" value="1"/>
</dbReference>
<organism evidence="5 6">
    <name type="scientific">Xylaria hypoxylon</name>
    <dbReference type="NCBI Taxonomy" id="37992"/>
    <lineage>
        <taxon>Eukaryota</taxon>
        <taxon>Fungi</taxon>
        <taxon>Dikarya</taxon>
        <taxon>Ascomycota</taxon>
        <taxon>Pezizomycotina</taxon>
        <taxon>Sordariomycetes</taxon>
        <taxon>Xylariomycetidae</taxon>
        <taxon>Xylariales</taxon>
        <taxon>Xylariaceae</taxon>
        <taxon>Xylaria</taxon>
    </lineage>
</organism>
<comment type="caution">
    <text evidence="5">The sequence shown here is derived from an EMBL/GenBank/DDBJ whole genome shotgun (WGS) entry which is preliminary data.</text>
</comment>
<dbReference type="GO" id="GO:0005739">
    <property type="term" value="C:mitochondrion"/>
    <property type="evidence" value="ECO:0007669"/>
    <property type="project" value="UniProtKB-SubCell"/>
</dbReference>
<evidence type="ECO:0000313" key="5">
    <source>
        <dbReference type="EMBL" id="TGJ86950.1"/>
    </source>
</evidence>
<keyword evidence="3" id="KW-0539">Nucleus</keyword>
<dbReference type="GO" id="GO:0007004">
    <property type="term" value="P:telomere maintenance via telomerase"/>
    <property type="evidence" value="ECO:0007669"/>
    <property type="project" value="TreeGrafter"/>
</dbReference>
<keyword evidence="3" id="KW-0548">Nucleotidyltransferase</keyword>
<sequence>MKRNTVFVDLYQKKYETSELLQLVASHIQQNLIKVGKKYYRQKQGIPQGSILSSTLCNYFYADLEAHVLSFLNSDDSLLSRLIDDFLLITADRSKAVRFMQILHQGVPEYGVTVNPKKSLVNFDLEIDGQKISKLEDGKQFPYCGTLIDTKTLDITRASNQDQDKSKLPVYDSLTVEFSRTPGQTFQRKVLNAFKIQSHIMFFDTGLNSAPTMLSNIRRAFVETATKMWAYTRCLPALKQPSPDVVIKTIQRLVDTAYLLLVSKTRKLRYPDYVCDVKKCEVSWLAYNAFHQVLSRKQSNYTKTLAWLKAESVKLNLLKDIRHGRVQTVV</sequence>
<gene>
    <name evidence="5" type="ORF">E0Z10_g1794</name>
</gene>
<dbReference type="Gene3D" id="1.10.357.90">
    <property type="match status" value="1"/>
</dbReference>
<feature type="domain" description="Reverse transcriptase" evidence="4">
    <location>
        <begin position="1"/>
        <end position="148"/>
    </location>
</feature>
<keyword evidence="2" id="KW-0496">Mitochondrion</keyword>
<dbReference type="EC" id="2.7.7.49" evidence="3"/>
<dbReference type="GO" id="GO:0046872">
    <property type="term" value="F:metal ion binding"/>
    <property type="evidence" value="ECO:0007669"/>
    <property type="project" value="UniProtKB-KW"/>
</dbReference>
<comment type="function">
    <text evidence="3">Telomerase is a ribonucleoprotein enzyme essential for the replication of chromosome termini in most eukaryotes. It elongates telomeres. It is a reverse transcriptase that adds simple sequence repeats to chromosome ends by copying a template sequence within the RNA component of the enzyme.</text>
</comment>
<dbReference type="PROSITE" id="PS50878">
    <property type="entry name" value="RT_POL"/>
    <property type="match status" value="1"/>
</dbReference>
<dbReference type="GO" id="GO:0000333">
    <property type="term" value="C:telomerase catalytic core complex"/>
    <property type="evidence" value="ECO:0007669"/>
    <property type="project" value="TreeGrafter"/>
</dbReference>
<evidence type="ECO:0000313" key="6">
    <source>
        <dbReference type="Proteomes" id="UP000297716"/>
    </source>
</evidence>
<dbReference type="PANTHER" id="PTHR12066:SF0">
    <property type="entry name" value="TELOMERASE REVERSE TRANSCRIPTASE"/>
    <property type="match status" value="1"/>
</dbReference>
<name>A0A4Z0Z5P4_9PEZI</name>
<dbReference type="GO" id="GO:0003720">
    <property type="term" value="F:telomerase activity"/>
    <property type="evidence" value="ECO:0007669"/>
    <property type="project" value="InterPro"/>
</dbReference>
<dbReference type="Gene3D" id="3.30.70.2630">
    <property type="match status" value="1"/>
</dbReference>
<proteinExistence type="inferred from homology"/>
<dbReference type="InterPro" id="IPR043502">
    <property type="entry name" value="DNA/RNA_pol_sf"/>
</dbReference>
<dbReference type="GO" id="GO:0070034">
    <property type="term" value="F:telomerase RNA binding"/>
    <property type="evidence" value="ECO:0007669"/>
    <property type="project" value="TreeGrafter"/>
</dbReference>
<dbReference type="InterPro" id="IPR049139">
    <property type="entry name" value="TERT_C"/>
</dbReference>
<reference evidence="5 6" key="1">
    <citation type="submission" date="2019-03" db="EMBL/GenBank/DDBJ databases">
        <title>Draft genome sequence of Xylaria hypoxylon DSM 108379, a ubiquitous saprotrophic-parasitic fungi on hardwood.</title>
        <authorList>
            <person name="Buettner E."/>
            <person name="Leonhardt S."/>
            <person name="Gebauer A.M."/>
            <person name="Liers C."/>
            <person name="Hofrichter M."/>
            <person name="Kellner H."/>
        </authorList>
    </citation>
    <scope>NUCLEOTIDE SEQUENCE [LARGE SCALE GENOMIC DNA]</scope>
    <source>
        <strain evidence="5 6">DSM 108379</strain>
    </source>
</reference>
<keyword evidence="3" id="KW-0460">Magnesium</keyword>
<dbReference type="STRING" id="37992.A0A4Z0Z5P4"/>
<dbReference type="Proteomes" id="UP000297716">
    <property type="component" value="Unassembled WGS sequence"/>
</dbReference>
<protein>
    <recommendedName>
        <fullName evidence="3">Telomerase reverse transcriptase</fullName>
        <ecNumber evidence="3">2.7.7.49</ecNumber>
    </recommendedName>
    <alternativeName>
        <fullName evidence="3">Telomerase catalytic subunit</fullName>
    </alternativeName>
</protein>
<keyword evidence="3" id="KW-0695">RNA-directed DNA polymerase</keyword>
<dbReference type="GO" id="GO:0042162">
    <property type="term" value="F:telomeric DNA binding"/>
    <property type="evidence" value="ECO:0007669"/>
    <property type="project" value="TreeGrafter"/>
</dbReference>
<dbReference type="InterPro" id="IPR000477">
    <property type="entry name" value="RT_dom"/>
</dbReference>
<dbReference type="CDD" id="cd01648">
    <property type="entry name" value="TERT"/>
    <property type="match status" value="1"/>
</dbReference>
<evidence type="ECO:0000259" key="4">
    <source>
        <dbReference type="PROSITE" id="PS50878"/>
    </source>
</evidence>
<dbReference type="InterPro" id="IPR003545">
    <property type="entry name" value="Telomerase_RT"/>
</dbReference>
<dbReference type="GO" id="GO:0000781">
    <property type="term" value="C:chromosome, telomeric region"/>
    <property type="evidence" value="ECO:0007669"/>
    <property type="project" value="UniProtKB-SubCell"/>
</dbReference>
<comment type="similarity">
    <text evidence="3">Belongs to the reverse transcriptase family. Telomerase subfamily.</text>
</comment>
<dbReference type="EMBL" id="SKBN01000020">
    <property type="protein sequence ID" value="TGJ86950.1"/>
    <property type="molecule type" value="Genomic_DNA"/>
</dbReference>
<comment type="subcellular location">
    <subcellularLocation>
        <location evidence="1">Mitochondrion</location>
    </subcellularLocation>
    <subcellularLocation>
        <location evidence="3">Nucleus</location>
    </subcellularLocation>
    <subcellularLocation>
        <location evidence="3">Chromosome</location>
        <location evidence="3">Telomere</location>
    </subcellularLocation>
</comment>
<dbReference type="PRINTS" id="PR01365">
    <property type="entry name" value="TELOMERASERT"/>
</dbReference>
<keyword evidence="3" id="KW-0808">Transferase</keyword>
<keyword evidence="3" id="KW-0479">Metal-binding</keyword>
<keyword evidence="3" id="KW-0779">Telomere</keyword>
<dbReference type="Pfam" id="PF21399">
    <property type="entry name" value="TERT_C"/>
    <property type="match status" value="1"/>
</dbReference>
<dbReference type="SUPFAM" id="SSF56672">
    <property type="entry name" value="DNA/RNA polymerases"/>
    <property type="match status" value="1"/>
</dbReference>
<evidence type="ECO:0000256" key="2">
    <source>
        <dbReference type="ARBA" id="ARBA00023128"/>
    </source>
</evidence>
<keyword evidence="3" id="KW-0158">Chromosome</keyword>
<evidence type="ECO:0000256" key="1">
    <source>
        <dbReference type="ARBA" id="ARBA00004173"/>
    </source>
</evidence>
<dbReference type="AlphaFoldDB" id="A0A4Z0Z5P4"/>
<evidence type="ECO:0000256" key="3">
    <source>
        <dbReference type="RuleBase" id="RU365061"/>
    </source>
</evidence>
<dbReference type="Pfam" id="PF00078">
    <property type="entry name" value="RVT_1"/>
    <property type="match status" value="1"/>
</dbReference>
<dbReference type="OrthoDB" id="289721at2759"/>
<keyword evidence="6" id="KW-1185">Reference proteome</keyword>